<dbReference type="Proteomes" id="UP000186216">
    <property type="component" value="Unassembled WGS sequence"/>
</dbReference>
<feature type="domain" description="GST N-terminal" evidence="1">
    <location>
        <begin position="1"/>
        <end position="83"/>
    </location>
</feature>
<dbReference type="PANTHER" id="PTHR43968">
    <property type="match status" value="1"/>
</dbReference>
<feature type="domain" description="GST C-terminal" evidence="2">
    <location>
        <begin position="89"/>
        <end position="216"/>
    </location>
</feature>
<dbReference type="CDD" id="cd00299">
    <property type="entry name" value="GST_C_family"/>
    <property type="match status" value="1"/>
</dbReference>
<evidence type="ECO:0000313" key="5">
    <source>
        <dbReference type="Proteomes" id="UP000186216"/>
    </source>
</evidence>
<evidence type="ECO:0000313" key="3">
    <source>
        <dbReference type="EMBL" id="SIS57743.1"/>
    </source>
</evidence>
<dbReference type="SUPFAM" id="SSF47616">
    <property type="entry name" value="GST C-terminal domain-like"/>
    <property type="match status" value="1"/>
</dbReference>
<sequence>MSLTLYYHPLASYCWKVLIPLYEAETSFTPRQVDLGDPEDRELMLRLSPVGKMPVLQDDARQQTIMESSIIIEWLDLHHPGAHPMLPTDPDAALTARLWDRFFDLNVQGQMQPIVNARLTGLNTEAETRIGENARAALDKAYAAADRHLLDQEWAGGTAFGLADCAAAPALFYAGVLHPFGPDHPNLSAYFERLIARQSVARVIGEAKPCFDLFPFRERIPERFL</sequence>
<dbReference type="Pfam" id="PF13417">
    <property type="entry name" value="GST_N_3"/>
    <property type="match status" value="1"/>
</dbReference>
<reference evidence="4 6" key="2">
    <citation type="submission" date="2021-01" db="EMBL/GenBank/DDBJ databases">
        <title>Biogeographic distribution of Paracoccus.</title>
        <authorList>
            <person name="Hollensteiner J."/>
            <person name="Leineberger J."/>
            <person name="Brinkhoff T."/>
            <person name="Daniel R."/>
        </authorList>
    </citation>
    <scope>NUCLEOTIDE SEQUENCE [LARGE SCALE GENOMIC DNA]</scope>
    <source>
        <strain evidence="4 6">DSM 18447</strain>
    </source>
</reference>
<dbReference type="SUPFAM" id="SSF52833">
    <property type="entry name" value="Thioredoxin-like"/>
    <property type="match status" value="1"/>
</dbReference>
<dbReference type="EMBL" id="CP067140">
    <property type="protein sequence ID" value="WCR03677.1"/>
    <property type="molecule type" value="Genomic_DNA"/>
</dbReference>
<dbReference type="GO" id="GO:0005737">
    <property type="term" value="C:cytoplasm"/>
    <property type="evidence" value="ECO:0007669"/>
    <property type="project" value="TreeGrafter"/>
</dbReference>
<dbReference type="SFLD" id="SFLDS00019">
    <property type="entry name" value="Glutathione_Transferase_(cytos"/>
    <property type="match status" value="1"/>
</dbReference>
<organism evidence="3 5">
    <name type="scientific">Paracoccus saliphilus</name>
    <dbReference type="NCBI Taxonomy" id="405559"/>
    <lineage>
        <taxon>Bacteria</taxon>
        <taxon>Pseudomonadati</taxon>
        <taxon>Pseudomonadota</taxon>
        <taxon>Alphaproteobacteria</taxon>
        <taxon>Rhodobacterales</taxon>
        <taxon>Paracoccaceae</taxon>
        <taxon>Paracoccus</taxon>
    </lineage>
</organism>
<dbReference type="Gene3D" id="1.20.1050.10">
    <property type="match status" value="1"/>
</dbReference>
<dbReference type="Pfam" id="PF13410">
    <property type="entry name" value="GST_C_2"/>
    <property type="match status" value="1"/>
</dbReference>
<dbReference type="Gene3D" id="3.40.30.10">
    <property type="entry name" value="Glutaredoxin"/>
    <property type="match status" value="1"/>
</dbReference>
<dbReference type="PANTHER" id="PTHR43968:SF6">
    <property type="entry name" value="GLUTATHIONE S-TRANSFERASE OMEGA"/>
    <property type="match status" value="1"/>
</dbReference>
<dbReference type="PROSITE" id="PS50405">
    <property type="entry name" value="GST_CTER"/>
    <property type="match status" value="1"/>
</dbReference>
<evidence type="ECO:0000259" key="1">
    <source>
        <dbReference type="PROSITE" id="PS50404"/>
    </source>
</evidence>
<dbReference type="RefSeq" id="WP_076522664.1">
    <property type="nucleotide sequence ID" value="NZ_CP067140.1"/>
</dbReference>
<dbReference type="AlphaFoldDB" id="A0AA45W1K7"/>
<dbReference type="InterPro" id="IPR036249">
    <property type="entry name" value="Thioredoxin-like_sf"/>
</dbReference>
<dbReference type="InterPro" id="IPR036282">
    <property type="entry name" value="Glutathione-S-Trfase_C_sf"/>
</dbReference>
<dbReference type="EMBL" id="FTOU01000001">
    <property type="protein sequence ID" value="SIS57743.1"/>
    <property type="molecule type" value="Genomic_DNA"/>
</dbReference>
<name>A0AA45W1K7_9RHOB</name>
<dbReference type="InterPro" id="IPR050983">
    <property type="entry name" value="GST_Omega/HSP26"/>
</dbReference>
<evidence type="ECO:0000313" key="4">
    <source>
        <dbReference type="EMBL" id="WCR03677.1"/>
    </source>
</evidence>
<dbReference type="Proteomes" id="UP001215549">
    <property type="component" value="Chromosome"/>
</dbReference>
<dbReference type="SFLD" id="SFLDG00358">
    <property type="entry name" value="Main_(cytGST)"/>
    <property type="match status" value="1"/>
</dbReference>
<dbReference type="InterPro" id="IPR004045">
    <property type="entry name" value="Glutathione_S-Trfase_N"/>
</dbReference>
<evidence type="ECO:0000313" key="6">
    <source>
        <dbReference type="Proteomes" id="UP001215549"/>
    </source>
</evidence>
<reference evidence="3 5" key="1">
    <citation type="submission" date="2017-01" db="EMBL/GenBank/DDBJ databases">
        <authorList>
            <person name="Varghese N."/>
            <person name="Submissions S."/>
        </authorList>
    </citation>
    <scope>NUCLEOTIDE SEQUENCE [LARGE SCALE GENOMIC DNA]</scope>
    <source>
        <strain evidence="3 5">DSM 18447</strain>
    </source>
</reference>
<accession>A0AA45W1K7</accession>
<dbReference type="InterPro" id="IPR010987">
    <property type="entry name" value="Glutathione-S-Trfase_C-like"/>
</dbReference>
<keyword evidence="6" id="KW-1185">Reference proteome</keyword>
<evidence type="ECO:0000259" key="2">
    <source>
        <dbReference type="PROSITE" id="PS50405"/>
    </source>
</evidence>
<gene>
    <name evidence="4" type="ORF">JHX88_02575</name>
    <name evidence="3" type="ORF">SAMN05421772_101590</name>
</gene>
<dbReference type="CDD" id="cd00570">
    <property type="entry name" value="GST_N_family"/>
    <property type="match status" value="1"/>
</dbReference>
<proteinExistence type="predicted"/>
<dbReference type="InterPro" id="IPR040079">
    <property type="entry name" value="Glutathione_S-Trfase"/>
</dbReference>
<protein>
    <submittedName>
        <fullName evidence="3 4">Glutathione S-transferase</fullName>
    </submittedName>
</protein>
<dbReference type="PROSITE" id="PS50404">
    <property type="entry name" value="GST_NTER"/>
    <property type="match status" value="1"/>
</dbReference>